<dbReference type="Proteomes" id="UP000755577">
    <property type="component" value="Unassembled WGS sequence"/>
</dbReference>
<accession>A0A6P2G4M2</accession>
<dbReference type="CDD" id="cd02883">
    <property type="entry name" value="NUDIX_Hydrolase"/>
    <property type="match status" value="1"/>
</dbReference>
<evidence type="ECO:0000256" key="3">
    <source>
        <dbReference type="RuleBase" id="RU003476"/>
    </source>
</evidence>
<evidence type="ECO:0000256" key="2">
    <source>
        <dbReference type="ARBA" id="ARBA00022801"/>
    </source>
</evidence>
<sequence>MKRSGAPRTPRTVSCGVVILDAAGRVFLAHATDTTHWDIPKGQGEPGETPVDAALRELREETGIEFAPARLRDLGRFAYRHDKDLHLFAVQVADDEIDPAHCTCTSLFPSRRDGSLIPEMDAYRWTVPGDVDAYASRSLARLFRTTLSLAELHRQLTGA</sequence>
<dbReference type="PANTHER" id="PTHR21340:SF0">
    <property type="entry name" value="BIS(5'-NUCLEOSYL)-TETRAPHOSPHATASE [ASYMMETRICAL]"/>
    <property type="match status" value="1"/>
</dbReference>
<feature type="domain" description="Nudix hydrolase" evidence="4">
    <location>
        <begin position="10"/>
        <end position="147"/>
    </location>
</feature>
<dbReference type="PROSITE" id="PS51462">
    <property type="entry name" value="NUDIX"/>
    <property type="match status" value="1"/>
</dbReference>
<organism evidence="6 7">
    <name type="scientific">Burkholderia anthina</name>
    <dbReference type="NCBI Taxonomy" id="179879"/>
    <lineage>
        <taxon>Bacteria</taxon>
        <taxon>Pseudomonadati</taxon>
        <taxon>Pseudomonadota</taxon>
        <taxon>Betaproteobacteria</taxon>
        <taxon>Burkholderiales</taxon>
        <taxon>Burkholderiaceae</taxon>
        <taxon>Burkholderia</taxon>
        <taxon>Burkholderia cepacia complex</taxon>
    </lineage>
</organism>
<evidence type="ECO:0000313" key="6">
    <source>
        <dbReference type="EMBL" id="VVU48658.1"/>
    </source>
</evidence>
<comment type="similarity">
    <text evidence="3">Belongs to the Nudix hydrolase family.</text>
</comment>
<dbReference type="InterPro" id="IPR020476">
    <property type="entry name" value="Nudix_hydrolase"/>
</dbReference>
<evidence type="ECO:0000259" key="4">
    <source>
        <dbReference type="PROSITE" id="PS51462"/>
    </source>
</evidence>
<dbReference type="AlphaFoldDB" id="A0A6P2G4M2"/>
<evidence type="ECO:0000256" key="1">
    <source>
        <dbReference type="ARBA" id="ARBA00001946"/>
    </source>
</evidence>
<keyword evidence="2 3" id="KW-0378">Hydrolase</keyword>
<dbReference type="GO" id="GO:0006754">
    <property type="term" value="P:ATP biosynthetic process"/>
    <property type="evidence" value="ECO:0007669"/>
    <property type="project" value="TreeGrafter"/>
</dbReference>
<evidence type="ECO:0000313" key="5">
    <source>
        <dbReference type="EMBL" id="MBM2766820.1"/>
    </source>
</evidence>
<dbReference type="PRINTS" id="PR00502">
    <property type="entry name" value="NUDIXFAMILY"/>
</dbReference>
<dbReference type="Proteomes" id="UP000494201">
    <property type="component" value="Unassembled WGS sequence"/>
</dbReference>
<dbReference type="RefSeq" id="WP_096506899.1">
    <property type="nucleotide sequence ID" value="NZ_CABVLY010000003.1"/>
</dbReference>
<name>A0A6P2G4M2_9BURK</name>
<evidence type="ECO:0000313" key="7">
    <source>
        <dbReference type="Proteomes" id="UP000494201"/>
    </source>
</evidence>
<dbReference type="SUPFAM" id="SSF55811">
    <property type="entry name" value="Nudix"/>
    <property type="match status" value="1"/>
</dbReference>
<evidence type="ECO:0000313" key="8">
    <source>
        <dbReference type="Proteomes" id="UP000755577"/>
    </source>
</evidence>
<dbReference type="PANTHER" id="PTHR21340">
    <property type="entry name" value="DIADENOSINE 5,5-P1,P4-TETRAPHOSPHATE PYROPHOSPHOHYDROLASE MUTT"/>
    <property type="match status" value="1"/>
</dbReference>
<dbReference type="InterPro" id="IPR051325">
    <property type="entry name" value="Nudix_hydrolase_domain"/>
</dbReference>
<proteinExistence type="inferred from homology"/>
<reference evidence="6 7" key="1">
    <citation type="submission" date="2019-09" db="EMBL/GenBank/DDBJ databases">
        <authorList>
            <person name="Depoorter E."/>
        </authorList>
    </citation>
    <scope>NUCLEOTIDE SEQUENCE [LARGE SCALE GENOMIC DNA]</scope>
    <source>
        <strain evidence="6">LMG 20980</strain>
    </source>
</reference>
<dbReference type="InterPro" id="IPR015797">
    <property type="entry name" value="NUDIX_hydrolase-like_dom_sf"/>
</dbReference>
<comment type="cofactor">
    <cofactor evidence="1">
        <name>Mg(2+)</name>
        <dbReference type="ChEBI" id="CHEBI:18420"/>
    </cofactor>
</comment>
<reference evidence="5 8" key="2">
    <citation type="submission" date="2021-02" db="EMBL/GenBank/DDBJ databases">
        <title>Draft genome of the type strains Burkholderia anthina DSM16086.</title>
        <authorList>
            <person name="Hertel R."/>
            <person name="Meissner J."/>
            <person name="Poehlein A."/>
            <person name="Daniel R."/>
            <person name="Commichau F.M."/>
        </authorList>
    </citation>
    <scope>NUCLEOTIDE SEQUENCE [LARGE SCALE GENOMIC DNA]</scope>
    <source>
        <strain evidence="5 8">DSM 16086</strain>
    </source>
</reference>
<dbReference type="InterPro" id="IPR020084">
    <property type="entry name" value="NUDIX_hydrolase_CS"/>
</dbReference>
<dbReference type="GeneID" id="56499388"/>
<dbReference type="InterPro" id="IPR000086">
    <property type="entry name" value="NUDIX_hydrolase_dom"/>
</dbReference>
<dbReference type="Gene3D" id="3.90.79.10">
    <property type="entry name" value="Nucleoside Triphosphate Pyrophosphohydrolase"/>
    <property type="match status" value="1"/>
</dbReference>
<gene>
    <name evidence="6" type="ORF">BAN20980_01357</name>
    <name evidence="5" type="ORF">JQK92_10340</name>
</gene>
<dbReference type="EMBL" id="CABVLY010000003">
    <property type="protein sequence ID" value="VVU48658.1"/>
    <property type="molecule type" value="Genomic_DNA"/>
</dbReference>
<dbReference type="GO" id="GO:0004081">
    <property type="term" value="F:bis(5'-nucleosyl)-tetraphosphatase (asymmetrical) activity"/>
    <property type="evidence" value="ECO:0007669"/>
    <property type="project" value="TreeGrafter"/>
</dbReference>
<dbReference type="Pfam" id="PF00293">
    <property type="entry name" value="NUDIX"/>
    <property type="match status" value="1"/>
</dbReference>
<dbReference type="EMBL" id="JAFCIQ010000005">
    <property type="protein sequence ID" value="MBM2766820.1"/>
    <property type="molecule type" value="Genomic_DNA"/>
</dbReference>
<dbReference type="GO" id="GO:0006167">
    <property type="term" value="P:AMP biosynthetic process"/>
    <property type="evidence" value="ECO:0007669"/>
    <property type="project" value="TreeGrafter"/>
</dbReference>
<keyword evidence="8" id="KW-1185">Reference proteome</keyword>
<protein>
    <submittedName>
        <fullName evidence="6">NUDIX hydrolase</fullName>
    </submittedName>
</protein>
<dbReference type="PROSITE" id="PS00893">
    <property type="entry name" value="NUDIX_BOX"/>
    <property type="match status" value="1"/>
</dbReference>